<feature type="domain" description="N-acetyltransferase" evidence="3">
    <location>
        <begin position="5"/>
        <end position="155"/>
    </location>
</feature>
<dbReference type="EMBL" id="JBHUEM010000052">
    <property type="protein sequence ID" value="MFD1739049.1"/>
    <property type="molecule type" value="Genomic_DNA"/>
</dbReference>
<dbReference type="Proteomes" id="UP001597214">
    <property type="component" value="Unassembled WGS sequence"/>
</dbReference>
<reference evidence="5" key="1">
    <citation type="journal article" date="2019" name="Int. J. Syst. Evol. Microbiol.">
        <title>The Global Catalogue of Microorganisms (GCM) 10K type strain sequencing project: providing services to taxonomists for standard genome sequencing and annotation.</title>
        <authorList>
            <consortium name="The Broad Institute Genomics Platform"/>
            <consortium name="The Broad Institute Genome Sequencing Center for Infectious Disease"/>
            <person name="Wu L."/>
            <person name="Ma J."/>
        </authorList>
    </citation>
    <scope>NUCLEOTIDE SEQUENCE [LARGE SCALE GENOMIC DNA]</scope>
    <source>
        <strain evidence="5">CCUG 49339</strain>
    </source>
</reference>
<dbReference type="Gene3D" id="3.40.630.30">
    <property type="match status" value="1"/>
</dbReference>
<dbReference type="RefSeq" id="WP_377930273.1">
    <property type="nucleotide sequence ID" value="NZ_JBHUEM010000052.1"/>
</dbReference>
<dbReference type="Pfam" id="PF00583">
    <property type="entry name" value="Acetyltransf_1"/>
    <property type="match status" value="1"/>
</dbReference>
<gene>
    <name evidence="4" type="ORF">ACFSCX_21300</name>
</gene>
<dbReference type="GO" id="GO:0016746">
    <property type="term" value="F:acyltransferase activity"/>
    <property type="evidence" value="ECO:0007669"/>
    <property type="project" value="UniProtKB-KW"/>
</dbReference>
<name>A0ABW4LVY6_9BACI</name>
<sequence length="314" mass="35349">MKELLTIRHPQKEDAESVCNLVIACDVEDFGAPDFDLNELLDMWADFDLENNVWIVENSQKTIVGYAFLEEDSEEKLFSYGFVLPSARGTGVGAALLHAIEDRAKVLCNDSGLQKRLQNLIPTLREDANQLLKNNGFNPVRYFKRMSISMDQPPKKPLLPEGFSIHPFVKGQDEESVYQTYTESFADHWDYAAPTFDAWVEKTKRPSFTPEWWFVARDEQGKVAGIALCRMREDSLFVNQLGVKSAYRGVGLGLALLQHSFYASYHSGQPVVSLGVDAESPTGAYRLYEKVGMKAVHDVTLCEKLIIPANEKVS</sequence>
<keyword evidence="5" id="KW-1185">Reference proteome</keyword>
<evidence type="ECO:0000256" key="1">
    <source>
        <dbReference type="ARBA" id="ARBA00022679"/>
    </source>
</evidence>
<keyword evidence="2 4" id="KW-0012">Acyltransferase</keyword>
<evidence type="ECO:0000259" key="3">
    <source>
        <dbReference type="PROSITE" id="PS51186"/>
    </source>
</evidence>
<dbReference type="CDD" id="cd04301">
    <property type="entry name" value="NAT_SF"/>
    <property type="match status" value="2"/>
</dbReference>
<evidence type="ECO:0000256" key="2">
    <source>
        <dbReference type="ARBA" id="ARBA00023315"/>
    </source>
</evidence>
<dbReference type="InterPro" id="IPR016181">
    <property type="entry name" value="Acyl_CoA_acyltransferase"/>
</dbReference>
<dbReference type="Pfam" id="PF13508">
    <property type="entry name" value="Acetyltransf_7"/>
    <property type="match status" value="1"/>
</dbReference>
<evidence type="ECO:0000313" key="4">
    <source>
        <dbReference type="EMBL" id="MFD1739049.1"/>
    </source>
</evidence>
<dbReference type="SUPFAM" id="SSF55729">
    <property type="entry name" value="Acyl-CoA N-acyltransferases (Nat)"/>
    <property type="match status" value="2"/>
</dbReference>
<organism evidence="4 5">
    <name type="scientific">Bacillus salitolerans</name>
    <dbReference type="NCBI Taxonomy" id="1437434"/>
    <lineage>
        <taxon>Bacteria</taxon>
        <taxon>Bacillati</taxon>
        <taxon>Bacillota</taxon>
        <taxon>Bacilli</taxon>
        <taxon>Bacillales</taxon>
        <taxon>Bacillaceae</taxon>
        <taxon>Bacillus</taxon>
    </lineage>
</organism>
<protein>
    <submittedName>
        <fullName evidence="4">GNAT family N-acetyltransferase</fullName>
        <ecNumber evidence="4">2.3.1.-</ecNumber>
    </submittedName>
</protein>
<dbReference type="EC" id="2.3.1.-" evidence="4"/>
<evidence type="ECO:0000313" key="5">
    <source>
        <dbReference type="Proteomes" id="UP001597214"/>
    </source>
</evidence>
<proteinExistence type="predicted"/>
<keyword evidence="1 4" id="KW-0808">Transferase</keyword>
<feature type="domain" description="N-acetyltransferase" evidence="3">
    <location>
        <begin position="163"/>
        <end position="310"/>
    </location>
</feature>
<dbReference type="PANTHER" id="PTHR43877:SF2">
    <property type="entry name" value="AMINOALKYLPHOSPHONATE N-ACETYLTRANSFERASE-RELATED"/>
    <property type="match status" value="1"/>
</dbReference>
<dbReference type="InterPro" id="IPR050832">
    <property type="entry name" value="Bact_Acetyltransf"/>
</dbReference>
<dbReference type="InterPro" id="IPR000182">
    <property type="entry name" value="GNAT_dom"/>
</dbReference>
<dbReference type="PROSITE" id="PS51186">
    <property type="entry name" value="GNAT"/>
    <property type="match status" value="2"/>
</dbReference>
<comment type="caution">
    <text evidence="4">The sequence shown here is derived from an EMBL/GenBank/DDBJ whole genome shotgun (WGS) entry which is preliminary data.</text>
</comment>
<dbReference type="PANTHER" id="PTHR43877">
    <property type="entry name" value="AMINOALKYLPHOSPHONATE N-ACETYLTRANSFERASE-RELATED-RELATED"/>
    <property type="match status" value="1"/>
</dbReference>
<accession>A0ABW4LVY6</accession>